<gene>
    <name evidence="3" type="ORF">PRVXT_002288</name>
</gene>
<evidence type="ECO:0000259" key="2">
    <source>
        <dbReference type="Pfam" id="PF07670"/>
    </source>
</evidence>
<feature type="transmembrane region" description="Helical" evidence="1">
    <location>
        <begin position="400"/>
        <end position="422"/>
    </location>
</feature>
<sequence>MIIISEKNKSSMDKIKLNNLLKFLIPSGLGILLFMTPIPQNGSLTIPIALLTDRFIDLFMNILPQAVTLIVLISAVLSVLYKHKKINFSSAAMSKLFDLSKSWLAIRIVGAVLSLLVLLNLGPEFIWSEYTGGLLLYDLAPILFTVFVFAGFFIPLLMEFGLLEFVGSILNKIMRPVFTLPGRSSIDCMASWLGDGTIGVVLTSKQYEEGYYTKREASVIGTTFSVVSITFSWVVIAQVELSHMFLPFYMTVALTGFISALILPRIPPLSKKEDSYYSCREKQEEKAESKTYNSFTWGLLQATKKASQSKGLIYYIKKGLNNVLDMWLGVLPVVMAFGTIALIIAEFTPLFTILGAPFIPILNLLRIPEATEASQTLIVGFADMFLPAILGSSIESELTRFVIACVSVTQLIYISEVGGVILGSKIPISLFELFLIFIQRTLISLPIIALIAHLLF</sequence>
<dbReference type="InterPro" id="IPR011642">
    <property type="entry name" value="Gate_dom"/>
</dbReference>
<feature type="transmembrane region" description="Helical" evidence="1">
    <location>
        <begin position="326"/>
        <end position="344"/>
    </location>
</feature>
<feature type="transmembrane region" description="Helical" evidence="1">
    <location>
        <begin position="434"/>
        <end position="455"/>
    </location>
</feature>
<dbReference type="RefSeq" id="WP_350343012.1">
    <property type="nucleotide sequence ID" value="NZ_CP158367.1"/>
</dbReference>
<reference evidence="3" key="1">
    <citation type="journal article" date="2013" name="Extremophiles">
        <title>Proteinivorax tanatarense gen. nov., sp. nov., an anaerobic, haloalkaliphilic, proteolytic bacterium isolated from a decaying algal bloom, and proposal of Proteinivoraceae fam. nov.</title>
        <authorList>
            <person name="Kevbrin V."/>
            <person name="Boltyanskaya Y."/>
            <person name="Zhilina T."/>
            <person name="Kolganova T."/>
            <person name="Lavrentjeva E."/>
            <person name="Kuznetsov B."/>
        </authorList>
    </citation>
    <scope>NUCLEOTIDE SEQUENCE</scope>
    <source>
        <strain evidence="3">Z-910T</strain>
    </source>
</reference>
<feature type="transmembrane region" description="Helical" evidence="1">
    <location>
        <begin position="20"/>
        <end position="38"/>
    </location>
</feature>
<feature type="transmembrane region" description="Helical" evidence="1">
    <location>
        <begin position="142"/>
        <end position="166"/>
    </location>
</feature>
<keyword evidence="1" id="KW-0472">Membrane</keyword>
<feature type="transmembrane region" description="Helical" evidence="1">
    <location>
        <begin position="377"/>
        <end position="394"/>
    </location>
</feature>
<feature type="transmembrane region" description="Helical" evidence="1">
    <location>
        <begin position="102"/>
        <end position="122"/>
    </location>
</feature>
<reference evidence="3" key="2">
    <citation type="submission" date="2024-06" db="EMBL/GenBank/DDBJ databases">
        <authorList>
            <person name="Petrova K.O."/>
            <person name="Toshchakov S.V."/>
            <person name="Boltjanskaja Y.V."/>
            <person name="Kevbrin V."/>
        </authorList>
    </citation>
    <scope>NUCLEOTIDE SEQUENCE</scope>
    <source>
        <strain evidence="3">Z-910T</strain>
    </source>
</reference>
<feature type="transmembrane region" description="Helical" evidence="1">
    <location>
        <begin position="245"/>
        <end position="263"/>
    </location>
</feature>
<evidence type="ECO:0000313" key="3">
    <source>
        <dbReference type="EMBL" id="XBX74258.1"/>
    </source>
</evidence>
<feature type="transmembrane region" description="Helical" evidence="1">
    <location>
        <begin position="219"/>
        <end position="239"/>
    </location>
</feature>
<keyword evidence="1" id="KW-1133">Transmembrane helix</keyword>
<name>A0AAU7VJM5_9FIRM</name>
<evidence type="ECO:0000256" key="1">
    <source>
        <dbReference type="SAM" id="Phobius"/>
    </source>
</evidence>
<keyword evidence="1" id="KW-0812">Transmembrane</keyword>
<dbReference type="AlphaFoldDB" id="A0AAU7VJM5"/>
<dbReference type="EMBL" id="CP158367">
    <property type="protein sequence ID" value="XBX74258.1"/>
    <property type="molecule type" value="Genomic_DNA"/>
</dbReference>
<feature type="domain" description="Nucleoside transporter/FeoB GTPase Gate" evidence="2">
    <location>
        <begin position="143"/>
        <end position="238"/>
    </location>
</feature>
<accession>A0AAU7VJM5</accession>
<feature type="transmembrane region" description="Helical" evidence="1">
    <location>
        <begin position="58"/>
        <end position="81"/>
    </location>
</feature>
<dbReference type="Pfam" id="PF07670">
    <property type="entry name" value="Gate"/>
    <property type="match status" value="1"/>
</dbReference>
<protein>
    <submittedName>
        <fullName evidence="3">YjiH family protein</fullName>
    </submittedName>
</protein>
<organism evidence="3">
    <name type="scientific">Proteinivorax tanatarense</name>
    <dbReference type="NCBI Taxonomy" id="1260629"/>
    <lineage>
        <taxon>Bacteria</taxon>
        <taxon>Bacillati</taxon>
        <taxon>Bacillota</taxon>
        <taxon>Clostridia</taxon>
        <taxon>Eubacteriales</taxon>
        <taxon>Proteinivoracaceae</taxon>
        <taxon>Proteinivorax</taxon>
    </lineage>
</organism>
<proteinExistence type="predicted"/>